<dbReference type="PANTHER" id="PTHR12558">
    <property type="entry name" value="CELL DIVISION CYCLE 16,23,27"/>
    <property type="match status" value="1"/>
</dbReference>
<dbReference type="Pfam" id="PF01381">
    <property type="entry name" value="HTH_3"/>
    <property type="match status" value="1"/>
</dbReference>
<accession>A0ABW4CAW9</accession>
<evidence type="ECO:0000313" key="4">
    <source>
        <dbReference type="Proteomes" id="UP001597282"/>
    </source>
</evidence>
<protein>
    <submittedName>
        <fullName evidence="3">Tetratricopeptide repeat protein</fullName>
    </submittedName>
</protein>
<feature type="domain" description="HTH cro/C1-type" evidence="2">
    <location>
        <begin position="10"/>
        <end position="63"/>
    </location>
</feature>
<dbReference type="PANTHER" id="PTHR12558:SF13">
    <property type="entry name" value="CELL DIVISION CYCLE PROTEIN 27 HOMOLOG"/>
    <property type="match status" value="1"/>
</dbReference>
<dbReference type="InterPro" id="IPR011990">
    <property type="entry name" value="TPR-like_helical_dom_sf"/>
</dbReference>
<evidence type="ECO:0000259" key="2">
    <source>
        <dbReference type="PROSITE" id="PS50943"/>
    </source>
</evidence>
<proteinExistence type="predicted"/>
<dbReference type="Proteomes" id="UP001597282">
    <property type="component" value="Unassembled WGS sequence"/>
</dbReference>
<organism evidence="3 4">
    <name type="scientific">Kroppenstedtia sanguinis</name>
    <dbReference type="NCBI Taxonomy" id="1380684"/>
    <lineage>
        <taxon>Bacteria</taxon>
        <taxon>Bacillati</taxon>
        <taxon>Bacillota</taxon>
        <taxon>Bacilli</taxon>
        <taxon>Bacillales</taxon>
        <taxon>Thermoactinomycetaceae</taxon>
        <taxon>Kroppenstedtia</taxon>
    </lineage>
</organism>
<dbReference type="Gene3D" id="1.10.260.40">
    <property type="entry name" value="lambda repressor-like DNA-binding domains"/>
    <property type="match status" value="1"/>
</dbReference>
<keyword evidence="4" id="KW-1185">Reference proteome</keyword>
<dbReference type="PROSITE" id="PS50005">
    <property type="entry name" value="TPR"/>
    <property type="match status" value="2"/>
</dbReference>
<dbReference type="SUPFAM" id="SSF48452">
    <property type="entry name" value="TPR-like"/>
    <property type="match status" value="2"/>
</dbReference>
<reference evidence="4" key="1">
    <citation type="journal article" date="2019" name="Int. J. Syst. Evol. Microbiol.">
        <title>The Global Catalogue of Microorganisms (GCM) 10K type strain sequencing project: providing services to taxonomists for standard genome sequencing and annotation.</title>
        <authorList>
            <consortium name="The Broad Institute Genomics Platform"/>
            <consortium name="The Broad Institute Genome Sequencing Center for Infectious Disease"/>
            <person name="Wu L."/>
            <person name="Ma J."/>
        </authorList>
    </citation>
    <scope>NUCLEOTIDE SEQUENCE [LARGE SCALE GENOMIC DNA]</scope>
    <source>
        <strain evidence="4">S1</strain>
    </source>
</reference>
<dbReference type="InterPro" id="IPR019734">
    <property type="entry name" value="TPR_rpt"/>
</dbReference>
<evidence type="ECO:0000313" key="3">
    <source>
        <dbReference type="EMBL" id="MFD1427562.1"/>
    </source>
</evidence>
<comment type="caution">
    <text evidence="3">The sequence shown here is derived from an EMBL/GenBank/DDBJ whole genome shotgun (WGS) entry which is preliminary data.</text>
</comment>
<dbReference type="Pfam" id="PF13181">
    <property type="entry name" value="TPR_8"/>
    <property type="match status" value="1"/>
</dbReference>
<name>A0ABW4CAW9_9BACL</name>
<dbReference type="CDD" id="cd00093">
    <property type="entry name" value="HTH_XRE"/>
    <property type="match status" value="1"/>
</dbReference>
<dbReference type="Gene3D" id="1.25.40.10">
    <property type="entry name" value="Tetratricopeptide repeat domain"/>
    <property type="match status" value="2"/>
</dbReference>
<dbReference type="SUPFAM" id="SSF47413">
    <property type="entry name" value="lambda repressor-like DNA-binding domains"/>
    <property type="match status" value="1"/>
</dbReference>
<feature type="repeat" description="TPR" evidence="1">
    <location>
        <begin position="355"/>
        <end position="388"/>
    </location>
</feature>
<dbReference type="InterPro" id="IPR010982">
    <property type="entry name" value="Lambda_DNA-bd_dom_sf"/>
</dbReference>
<dbReference type="InterPro" id="IPR001387">
    <property type="entry name" value="Cro/C1-type_HTH"/>
</dbReference>
<dbReference type="Pfam" id="PF13424">
    <property type="entry name" value="TPR_12"/>
    <property type="match status" value="1"/>
</dbReference>
<evidence type="ECO:0000256" key="1">
    <source>
        <dbReference type="PROSITE-ProRule" id="PRU00339"/>
    </source>
</evidence>
<dbReference type="PROSITE" id="PS50943">
    <property type="entry name" value="HTH_CROC1"/>
    <property type="match status" value="1"/>
</dbReference>
<dbReference type="SMART" id="SM00028">
    <property type="entry name" value="TPR"/>
    <property type="match status" value="6"/>
</dbReference>
<dbReference type="EMBL" id="JBHTNU010000011">
    <property type="protein sequence ID" value="MFD1427562.1"/>
    <property type="molecule type" value="Genomic_DNA"/>
</dbReference>
<gene>
    <name evidence="3" type="ORF">ACFQ4Y_11660</name>
</gene>
<feature type="repeat" description="TPR" evidence="1">
    <location>
        <begin position="315"/>
        <end position="348"/>
    </location>
</feature>
<keyword evidence="1" id="KW-0802">TPR repeat</keyword>
<sequence>MELHEIGEIIRKVRKERRLRLEDLADENISPATISNIERGVPHVNPQRAVYLLEKLNIEIKDLPNLILEEKEKFKEDQFHLNSADLKREMGDVKGALAKLDSLKIGDDHPLAPTLYLMKGKCYRDLRNWKRNERHLYKGIQLASQRPDSSNTEAACFLELGLCQFLQNDLDAALKFTESGIDAFQPEGERLYVWHQLHANKGIYLERLGRTAAAMKVVEENWKDIDRMEKVYTTLTFYWLRSELNYRLEMYDEAAHYAVEGLELARINREFRSIFPLDIVLGNVYMQQGELEKAEECFMNALGCKDKLDDQKSISKVYIRLGILYKLQKQYDQAVQILEKAIGIGKEQNDVPRLTSAYIAMGELLLSCEKRREAIQYFSEALNLAKRHNLKKREYRVLYGLSRSWEPLDKQEFQKYMYNMYEVQGELREKEGVFFDEVD</sequence>
<dbReference type="SMART" id="SM00530">
    <property type="entry name" value="HTH_XRE"/>
    <property type="match status" value="1"/>
</dbReference>